<dbReference type="Proteomes" id="UP000321249">
    <property type="component" value="Unassembled WGS sequence"/>
</dbReference>
<accession>A0A5C6TQN1</accession>
<sequence>MNINTILRRGSIAVVATLAGTLAVAQADAQPRNDLTVFAPATPEDLIVATVSYADLNLARSEGQAVLEQRVRGAVRRVCPVRSRDLSIAAFGDRCIVAAWEGARPQMAAAIAQAGSGYAMRGTISVAARP</sequence>
<name>A0A5C6TQN1_9SPHN</name>
<organism evidence="2 3">
    <name type="scientific">Allosphingosinicella ginsenosidimutans</name>
    <dbReference type="NCBI Taxonomy" id="1176539"/>
    <lineage>
        <taxon>Bacteria</taxon>
        <taxon>Pseudomonadati</taxon>
        <taxon>Pseudomonadota</taxon>
        <taxon>Alphaproteobacteria</taxon>
        <taxon>Sphingomonadales</taxon>
        <taxon>Sphingomonadaceae</taxon>
        <taxon>Allosphingosinicella</taxon>
    </lineage>
</organism>
<evidence type="ECO:0000313" key="2">
    <source>
        <dbReference type="EMBL" id="TXC62526.1"/>
    </source>
</evidence>
<dbReference type="NCBIfam" id="TIGR04433">
    <property type="entry name" value="UrcA_uranyl"/>
    <property type="match status" value="1"/>
</dbReference>
<feature type="chain" id="PRO_5022737355" evidence="1">
    <location>
        <begin position="30"/>
        <end position="130"/>
    </location>
</feature>
<protein>
    <submittedName>
        <fullName evidence="2">UrcA family protein</fullName>
    </submittedName>
</protein>
<dbReference type="EMBL" id="VOQQ01000001">
    <property type="protein sequence ID" value="TXC62526.1"/>
    <property type="molecule type" value="Genomic_DNA"/>
</dbReference>
<dbReference type="OrthoDB" id="7596673at2"/>
<dbReference type="RefSeq" id="WP_147041914.1">
    <property type="nucleotide sequence ID" value="NZ_BAABIR010000001.1"/>
</dbReference>
<reference evidence="2 3" key="1">
    <citation type="journal article" date="2015" name="J. Microbiol.">
        <title>Sphingosinicella ginsenosidimutans sp. nov., with ginsenoside converting activity.</title>
        <authorList>
            <person name="Kim J.K."/>
            <person name="Kang M.S."/>
            <person name="Park S.C."/>
            <person name="Kim K.M."/>
            <person name="Choi K."/>
            <person name="Yoon M.H."/>
            <person name="Im W.T."/>
        </authorList>
    </citation>
    <scope>NUCLEOTIDE SEQUENCE [LARGE SCALE GENOMIC DNA]</scope>
    <source>
        <strain evidence="2 3">BS-11</strain>
    </source>
</reference>
<dbReference type="AlphaFoldDB" id="A0A5C6TQN1"/>
<gene>
    <name evidence="2" type="ORF">FRZ32_01945</name>
</gene>
<evidence type="ECO:0000313" key="3">
    <source>
        <dbReference type="Proteomes" id="UP000321249"/>
    </source>
</evidence>
<feature type="signal peptide" evidence="1">
    <location>
        <begin position="1"/>
        <end position="29"/>
    </location>
</feature>
<proteinExistence type="predicted"/>
<comment type="caution">
    <text evidence="2">The sequence shown here is derived from an EMBL/GenBank/DDBJ whole genome shotgun (WGS) entry which is preliminary data.</text>
</comment>
<keyword evidence="3" id="KW-1185">Reference proteome</keyword>
<keyword evidence="1" id="KW-0732">Signal</keyword>
<dbReference type="InterPro" id="IPR030972">
    <property type="entry name" value="UrcA_uranyl"/>
</dbReference>
<evidence type="ECO:0000256" key="1">
    <source>
        <dbReference type="SAM" id="SignalP"/>
    </source>
</evidence>